<dbReference type="EMBL" id="BKCJ010005678">
    <property type="protein sequence ID" value="GEU68057.1"/>
    <property type="molecule type" value="Genomic_DNA"/>
</dbReference>
<accession>A0A6L2M4D2</accession>
<protein>
    <submittedName>
        <fullName evidence="3">Uncharacterized protein</fullName>
    </submittedName>
</protein>
<feature type="coiled-coil region" evidence="1">
    <location>
        <begin position="92"/>
        <end position="126"/>
    </location>
</feature>
<name>A0A6L2M4D2_TANCI</name>
<evidence type="ECO:0000313" key="3">
    <source>
        <dbReference type="EMBL" id="GEU68057.1"/>
    </source>
</evidence>
<evidence type="ECO:0000256" key="1">
    <source>
        <dbReference type="SAM" id="Coils"/>
    </source>
</evidence>
<organism evidence="3">
    <name type="scientific">Tanacetum cinerariifolium</name>
    <name type="common">Dalmatian daisy</name>
    <name type="synonym">Chrysanthemum cinerariifolium</name>
    <dbReference type="NCBI Taxonomy" id="118510"/>
    <lineage>
        <taxon>Eukaryota</taxon>
        <taxon>Viridiplantae</taxon>
        <taxon>Streptophyta</taxon>
        <taxon>Embryophyta</taxon>
        <taxon>Tracheophyta</taxon>
        <taxon>Spermatophyta</taxon>
        <taxon>Magnoliopsida</taxon>
        <taxon>eudicotyledons</taxon>
        <taxon>Gunneridae</taxon>
        <taxon>Pentapetalae</taxon>
        <taxon>asterids</taxon>
        <taxon>campanulids</taxon>
        <taxon>Asterales</taxon>
        <taxon>Asteraceae</taxon>
        <taxon>Asteroideae</taxon>
        <taxon>Anthemideae</taxon>
        <taxon>Anthemidinae</taxon>
        <taxon>Tanacetum</taxon>
    </lineage>
</organism>
<proteinExistence type="predicted"/>
<reference evidence="3" key="1">
    <citation type="journal article" date="2019" name="Sci. Rep.">
        <title>Draft genome of Tanacetum cinerariifolium, the natural source of mosquito coil.</title>
        <authorList>
            <person name="Yamashiro T."/>
            <person name="Shiraishi A."/>
            <person name="Satake H."/>
            <person name="Nakayama K."/>
        </authorList>
    </citation>
    <scope>NUCLEOTIDE SEQUENCE</scope>
</reference>
<gene>
    <name evidence="3" type="ORF">Tci_040035</name>
</gene>
<feature type="compositionally biased region" description="Basic and acidic residues" evidence="2">
    <location>
        <begin position="262"/>
        <end position="280"/>
    </location>
</feature>
<feature type="region of interest" description="Disordered" evidence="2">
    <location>
        <begin position="262"/>
        <end position="289"/>
    </location>
</feature>
<comment type="caution">
    <text evidence="3">The sequence shown here is derived from an EMBL/GenBank/DDBJ whole genome shotgun (WGS) entry which is preliminary data.</text>
</comment>
<keyword evidence="1" id="KW-0175">Coiled coil</keyword>
<dbReference type="AlphaFoldDB" id="A0A6L2M4D2"/>
<sequence>MAYTTSSSLSSSSLDSEVSTCSKECLKAYATLKEQYDSLTLDYKKSQHNLFYYKAGLQSVEERLVHYKKNESVFTEKINVLNLEVKLRDKVLAEYTTNLEKAEKEIDELKVTLEKLQNSSKSLITLLDSQVSDNSKAGLGYKELIPESFVNSSELLEKQDNRSDKGYHEVPPPLTGNYMPFKRDLRLIDEHFESVSVDVSTISSSDVKTVDHKSVFSTEEPKPVRKNNFGPPIVEDWHLDDDSEDELSPTVEVKTVKPSVEKIESVKTARETVKTEESPKQHKHHPRGN</sequence>
<evidence type="ECO:0000256" key="2">
    <source>
        <dbReference type="SAM" id="MobiDB-lite"/>
    </source>
</evidence>